<dbReference type="PANTHER" id="PTHR42928:SF5">
    <property type="entry name" value="BLR1237 PROTEIN"/>
    <property type="match status" value="1"/>
</dbReference>
<comment type="caution">
    <text evidence="2">The sequence shown here is derived from an EMBL/GenBank/DDBJ whole genome shotgun (WGS) entry which is preliminary data.</text>
</comment>
<name>A0A9X9WZW6_9PROT</name>
<dbReference type="RefSeq" id="WP_211863113.1">
    <property type="nucleotide sequence ID" value="NZ_JAAEDM010000047.1"/>
</dbReference>
<dbReference type="Gene3D" id="3.40.190.150">
    <property type="entry name" value="Bordetella uptake gene, domain 1"/>
    <property type="match status" value="1"/>
</dbReference>
<gene>
    <name evidence="2" type="ORF">GXW76_16065</name>
</gene>
<evidence type="ECO:0000256" key="1">
    <source>
        <dbReference type="ARBA" id="ARBA00006987"/>
    </source>
</evidence>
<dbReference type="Pfam" id="PF03401">
    <property type="entry name" value="TctC"/>
    <property type="match status" value="1"/>
</dbReference>
<keyword evidence="3" id="KW-1185">Reference proteome</keyword>
<proteinExistence type="inferred from homology"/>
<reference evidence="2" key="1">
    <citation type="submission" date="2020-01" db="EMBL/GenBank/DDBJ databases">
        <authorList>
            <person name="Rat A."/>
        </authorList>
    </citation>
    <scope>NUCLEOTIDE SEQUENCE</scope>
    <source>
        <strain evidence="2">LMG 31231</strain>
    </source>
</reference>
<dbReference type="EMBL" id="JAAEDM010000047">
    <property type="protein sequence ID" value="MBR0672695.1"/>
    <property type="molecule type" value="Genomic_DNA"/>
</dbReference>
<evidence type="ECO:0000313" key="2">
    <source>
        <dbReference type="EMBL" id="MBR0672695.1"/>
    </source>
</evidence>
<accession>A0A9X9WZW6</accession>
<dbReference type="CDD" id="cd07012">
    <property type="entry name" value="PBP2_Bug_TTT"/>
    <property type="match status" value="1"/>
</dbReference>
<organism evidence="2 3">
    <name type="scientific">Neoroseomonas soli</name>
    <dbReference type="NCBI Taxonomy" id="1081025"/>
    <lineage>
        <taxon>Bacteria</taxon>
        <taxon>Pseudomonadati</taxon>
        <taxon>Pseudomonadota</taxon>
        <taxon>Alphaproteobacteria</taxon>
        <taxon>Acetobacterales</taxon>
        <taxon>Acetobacteraceae</taxon>
        <taxon>Neoroseomonas</taxon>
    </lineage>
</organism>
<protein>
    <submittedName>
        <fullName evidence="2">Tripartite tricarboxylate transporter substrate binding protein</fullName>
    </submittedName>
</protein>
<dbReference type="Proteomes" id="UP001138751">
    <property type="component" value="Unassembled WGS sequence"/>
</dbReference>
<dbReference type="SUPFAM" id="SSF53850">
    <property type="entry name" value="Periplasmic binding protein-like II"/>
    <property type="match status" value="1"/>
</dbReference>
<dbReference type="Gene3D" id="3.40.190.10">
    <property type="entry name" value="Periplasmic binding protein-like II"/>
    <property type="match status" value="1"/>
</dbReference>
<evidence type="ECO:0000313" key="3">
    <source>
        <dbReference type="Proteomes" id="UP001138751"/>
    </source>
</evidence>
<comment type="similarity">
    <text evidence="1">Belongs to the UPF0065 (bug) family.</text>
</comment>
<dbReference type="InterPro" id="IPR042100">
    <property type="entry name" value="Bug_dom1"/>
</dbReference>
<dbReference type="PANTHER" id="PTHR42928">
    <property type="entry name" value="TRICARBOXYLATE-BINDING PROTEIN"/>
    <property type="match status" value="1"/>
</dbReference>
<dbReference type="InterPro" id="IPR005064">
    <property type="entry name" value="BUG"/>
</dbReference>
<sequence>MRPSVEVVGGSIGAQTVARSTPDGYTLFQCTSGSITVNPVMPGQAQPVDVTTEIIPVANNALSQYGVVVNPASPYRSLRDIVEAARARPGTVTYGSAGVGSMQHLAIERLAHMTRVEFSHIPYRGAAPAVVDLVSGRFDFTITNLADMVSQIRGGTLRLIGIADASGSPLFPETPSSQASVPEFEVTSWYGLCGPRGMPREAIVALGNAARQALADPTVRQRLVENGLIPAYEDASTFGARITLDRERWREVIRAANIQAN</sequence>
<reference evidence="2" key="2">
    <citation type="journal article" date="2021" name="Syst. Appl. Microbiol.">
        <title>Roseomonas hellenica sp. nov., isolated from roots of wild-growing Alkanna tinctoria.</title>
        <authorList>
            <person name="Rat A."/>
            <person name="Naranjo H.D."/>
            <person name="Lebbe L."/>
            <person name="Cnockaert M."/>
            <person name="Krigas N."/>
            <person name="Grigoriadou K."/>
            <person name="Maloupa E."/>
            <person name="Willems A."/>
        </authorList>
    </citation>
    <scope>NUCLEOTIDE SEQUENCE</scope>
    <source>
        <strain evidence="2">LMG 31231</strain>
    </source>
</reference>
<dbReference type="AlphaFoldDB" id="A0A9X9WZW6"/>